<dbReference type="SUPFAM" id="SSF50494">
    <property type="entry name" value="Trypsin-like serine proteases"/>
    <property type="match status" value="1"/>
</dbReference>
<evidence type="ECO:0000259" key="1">
    <source>
        <dbReference type="Pfam" id="PF20703"/>
    </source>
</evidence>
<dbReference type="InterPro" id="IPR009003">
    <property type="entry name" value="Peptidase_S1_PA"/>
</dbReference>
<proteinExistence type="predicted"/>
<sequence>MDRGPDEALNLAVLRVRGPDAAVAGAGFLIAPDQALTCAHVVSGALGHPEGPPPPDAWVTVELPFAGALSPVRARVEHWVQTAGDGSGDIAVLRLDSALPGGRPLRMAEPRSLWGHRVVVAGFPHGLRGGGWHTGRLLGGTQQGWLQCAPDDGVPIESGFSGSPVWDVELGDVVGMVVAAQPGGPRQAFVIPTRSLTRAVPALAATVRPASPFRGLSAFREGDAAVFFGRDAEAARVERLLQAHPQVTLTGPSGCGKSSLALAGVVPAMRRHGCEIVVLRPSAVRSWPDALAAELAALSYPGLAGSEALARADALSEPLGNGRMADVVGQVLRDTGATGLLLVVDQAEELLVGAPERADEAAEVLDAARACPGVRVLFTLRADFLPAALSHPRLGGALGRETYGLTPMTRDQLRQVVEEPLAAVPAVTYDPGLVDRILGDAGPAPGALPLIGFLLDRLWHEQQGGRISHTSYEACRGVRGALGARAERVWAACVPEQDAAAGAELLSRLVRVAAGAHAPLRRQVSREEAGEERWSLAGRLAAGRLLVMDTGEDGRPIVELAHESLIAEWPRLAGIVAADLRFLEWRDLLHQDMGRWRQAGQAPDRLPGPPELAAAARWLAERPGDLTQDEHDYLRQGFRRRRARTLRRRGAITGGAVTLLTVLSLVAWSLYQGRVGEQRAAEARSRALAGASADLAERDPELSSLLAVGAYRSAPTQEARTQLLQRYVEHRYTRGVATGALGSLAAADASDDARVLLATAGSISGRATLFTRGTDGRYRRTHLPDRGSAGQPAVSADGSLITYALDDGSMVWHRVDPADGELLDQGHVLERQYRQARPDEPGADIKAAGDDGWIVTTGPKKLVLQSLGTTGTPRTWLYDLPADLVRFGPDATTLVVREKGMAKVFTSKGSPVWRQLTIRVLGPADGLAVSGDGATAVTCRDGEDGRGATYTGFAVRDGRKLGGFRAGRPCGPFVVDREGRRVAEQGAAGWELVDLAKGATLSRTWIDAQASAAPVALVGAPGAQELLTRSPETLVLTALRDGEQRIGNPALLQGGRRMVAQVDGGARLRLMETGEPQRTLADVARTKSPKGLNADGGIVVDDAERYVADAVAPGRVAVRTLPTLAPVTEITTAKPPEGERLTYFFKDGDLFTFAGRRLERWEPATGRRRSAFDVAGPGTVVTEVQVSPWSADHLMIAMRGADHLRTIDLRTGTEVKDRRLTVGADVVSGFVFDRSGTHLLLYRSGWLPEVWLTHPLRKVLGPLRSSGENIRGGERMTSMMPENAGRLFLFSEREIRVFGLGETQVSYEEGYSFRQVQDFIDISPDGSLLLRLKGGDSGAGYSTDLLTLDVATWERRLCEVFGRPLTQDDRQQVPIALPDAVC</sequence>
<dbReference type="Gene3D" id="3.40.50.300">
    <property type="entry name" value="P-loop containing nucleotide triphosphate hydrolases"/>
    <property type="match status" value="1"/>
</dbReference>
<dbReference type="SUPFAM" id="SSF52540">
    <property type="entry name" value="P-loop containing nucleoside triphosphate hydrolases"/>
    <property type="match status" value="1"/>
</dbReference>
<feature type="domain" description="Novel STAND NTPase 1" evidence="1">
    <location>
        <begin position="212"/>
        <end position="603"/>
    </location>
</feature>
<dbReference type="InterPro" id="IPR027417">
    <property type="entry name" value="P-loop_NTPase"/>
</dbReference>
<dbReference type="InterPro" id="IPR011047">
    <property type="entry name" value="Quinoprotein_ADH-like_sf"/>
</dbReference>
<reference evidence="2 3" key="1">
    <citation type="submission" date="2024-09" db="EMBL/GenBank/DDBJ databases">
        <authorList>
            <person name="Sun Q."/>
            <person name="Mori K."/>
        </authorList>
    </citation>
    <scope>NUCLEOTIDE SEQUENCE [LARGE SCALE GENOMIC DNA]</scope>
    <source>
        <strain evidence="2 3">CCM 3426</strain>
    </source>
</reference>
<comment type="caution">
    <text evidence="2">The sequence shown here is derived from an EMBL/GenBank/DDBJ whole genome shotgun (WGS) entry which is preliminary data.</text>
</comment>
<dbReference type="SUPFAM" id="SSF69304">
    <property type="entry name" value="Tricorn protease N-terminal domain"/>
    <property type="match status" value="1"/>
</dbReference>
<organism evidence="2 3">
    <name type="scientific">Nonomuraea spiralis</name>
    <dbReference type="NCBI Taxonomy" id="46182"/>
    <lineage>
        <taxon>Bacteria</taxon>
        <taxon>Bacillati</taxon>
        <taxon>Actinomycetota</taxon>
        <taxon>Actinomycetes</taxon>
        <taxon>Streptosporangiales</taxon>
        <taxon>Streptosporangiaceae</taxon>
        <taxon>Nonomuraea</taxon>
    </lineage>
</organism>
<dbReference type="Proteomes" id="UP001589647">
    <property type="component" value="Unassembled WGS sequence"/>
</dbReference>
<dbReference type="Pfam" id="PF13365">
    <property type="entry name" value="Trypsin_2"/>
    <property type="match status" value="1"/>
</dbReference>
<dbReference type="Gene3D" id="2.40.10.120">
    <property type="match status" value="1"/>
</dbReference>
<evidence type="ECO:0000313" key="2">
    <source>
        <dbReference type="EMBL" id="MFB9207394.1"/>
    </source>
</evidence>
<protein>
    <submittedName>
        <fullName evidence="2">Trypsin-like peptidase domain-containing protein</fullName>
    </submittedName>
</protein>
<dbReference type="SUPFAM" id="SSF50998">
    <property type="entry name" value="Quinoprotein alcohol dehydrogenase-like"/>
    <property type="match status" value="1"/>
</dbReference>
<keyword evidence="3" id="KW-1185">Reference proteome</keyword>
<name>A0ABV5IS64_9ACTN</name>
<dbReference type="InterPro" id="IPR049052">
    <property type="entry name" value="nSTAND1"/>
</dbReference>
<dbReference type="RefSeq" id="WP_229825284.1">
    <property type="nucleotide sequence ID" value="NZ_BMRC01000063.1"/>
</dbReference>
<gene>
    <name evidence="2" type="ORF">ACFFV7_39840</name>
</gene>
<accession>A0ABV5IS64</accession>
<dbReference type="EMBL" id="JBHMEI010000052">
    <property type="protein sequence ID" value="MFB9207394.1"/>
    <property type="molecule type" value="Genomic_DNA"/>
</dbReference>
<evidence type="ECO:0000313" key="3">
    <source>
        <dbReference type="Proteomes" id="UP001589647"/>
    </source>
</evidence>
<dbReference type="Pfam" id="PF20703">
    <property type="entry name" value="nSTAND1"/>
    <property type="match status" value="1"/>
</dbReference>